<feature type="region of interest" description="Disordered" evidence="1">
    <location>
        <begin position="1"/>
        <end position="51"/>
    </location>
</feature>
<proteinExistence type="predicted"/>
<evidence type="ECO:0000256" key="1">
    <source>
        <dbReference type="SAM" id="MobiDB-lite"/>
    </source>
</evidence>
<dbReference type="EMBL" id="LSSM01000907">
    <property type="protein sequence ID" value="OMJ27625.1"/>
    <property type="molecule type" value="Genomic_DNA"/>
</dbReference>
<feature type="compositionally biased region" description="Low complexity" evidence="1">
    <location>
        <begin position="213"/>
        <end position="228"/>
    </location>
</feature>
<reference evidence="3" key="1">
    <citation type="submission" date="2017-01" db="EMBL/GenBank/DDBJ databases">
        <authorList>
            <person name="Wang Y."/>
            <person name="White M."/>
            <person name="Kvist S."/>
            <person name="Moncalvo J.-M."/>
        </authorList>
    </citation>
    <scope>NUCLEOTIDE SEQUENCE [LARGE SCALE GENOMIC DNA]</scope>
    <source>
        <strain evidence="3">ID-206-W2</strain>
    </source>
</reference>
<feature type="compositionally biased region" description="Basic and acidic residues" evidence="1">
    <location>
        <begin position="149"/>
        <end position="162"/>
    </location>
</feature>
<keyword evidence="3" id="KW-1185">Reference proteome</keyword>
<feature type="compositionally biased region" description="Low complexity" evidence="1">
    <location>
        <begin position="83"/>
        <end position="98"/>
    </location>
</feature>
<accession>A0A1R1YLE8</accession>
<feature type="compositionally biased region" description="Basic and acidic residues" evidence="1">
    <location>
        <begin position="19"/>
        <end position="32"/>
    </location>
</feature>
<feature type="compositionally biased region" description="Polar residues" evidence="1">
    <location>
        <begin position="133"/>
        <end position="145"/>
    </location>
</feature>
<feature type="compositionally biased region" description="Polar residues" evidence="1">
    <location>
        <begin position="163"/>
        <end position="173"/>
    </location>
</feature>
<feature type="region of interest" description="Disordered" evidence="1">
    <location>
        <begin position="83"/>
        <end position="103"/>
    </location>
</feature>
<feature type="region of interest" description="Disordered" evidence="1">
    <location>
        <begin position="117"/>
        <end position="181"/>
    </location>
</feature>
<feature type="compositionally biased region" description="Polar residues" evidence="1">
    <location>
        <begin position="1"/>
        <end position="15"/>
    </location>
</feature>
<organism evidence="2 3">
    <name type="scientific">Smittium culicis</name>
    <dbReference type="NCBI Taxonomy" id="133412"/>
    <lineage>
        <taxon>Eukaryota</taxon>
        <taxon>Fungi</taxon>
        <taxon>Fungi incertae sedis</taxon>
        <taxon>Zoopagomycota</taxon>
        <taxon>Kickxellomycotina</taxon>
        <taxon>Harpellomycetes</taxon>
        <taxon>Harpellales</taxon>
        <taxon>Legeriomycetaceae</taxon>
        <taxon>Smittium</taxon>
    </lineage>
</organism>
<sequence>MSKDGTSGDNINFAGNQDLKSKGKKPELKDDYSPNNSNNITNPRSEKINKSLLDKSVDSAKFIMGNMFASGSNPNAVIQNIESVSSQKQTSSSNDSTNFQGVSGPAQINYIDCRTNMPEFQNSNRNEAPDISGNGTSGDNINFAGNQDLKSKGKKPELKDDYSPNNSNNITNPRSEKINKSLLDKSVDSAKFIMGNMFASGSNPNAVIQNIESVSSQKQTSSSNDSTNFQGVSGPAQINYIDCRTNMPEFQNSNRNEAPDISGSNSNQSGDSFRKQFRSKINELNTKSTPIEINSITSSIEARDNVAENANINTVPVNSITPNFPHISKLPKINNTDFQQNLYLNSQNTPKFHNNDIVSLLNSNSGLPDDLHYDSIKQIPKIGIQAPLTNLSLISDPVEFLNSSEYTISIYGDQDLHTLANTHKTVDHNKKDDDSSSSNESWTAHANNVIEEELKLSEAWTQAWSETSKASSLASNGKFKARM</sequence>
<name>A0A1R1YLE8_9FUNG</name>
<feature type="region of interest" description="Disordered" evidence="1">
    <location>
        <begin position="213"/>
        <end position="233"/>
    </location>
</feature>
<dbReference type="AlphaFoldDB" id="A0A1R1YLE8"/>
<gene>
    <name evidence="2" type="ORF">AYI69_g2932</name>
</gene>
<protein>
    <submittedName>
        <fullName evidence="2">Uncharacterized protein</fullName>
    </submittedName>
</protein>
<evidence type="ECO:0000313" key="2">
    <source>
        <dbReference type="EMBL" id="OMJ27625.1"/>
    </source>
</evidence>
<evidence type="ECO:0000313" key="3">
    <source>
        <dbReference type="Proteomes" id="UP000187429"/>
    </source>
</evidence>
<feature type="compositionally biased region" description="Polar residues" evidence="1">
    <location>
        <begin position="248"/>
        <end position="271"/>
    </location>
</feature>
<comment type="caution">
    <text evidence="2">The sequence shown here is derived from an EMBL/GenBank/DDBJ whole genome shotgun (WGS) entry which is preliminary data.</text>
</comment>
<feature type="region of interest" description="Disordered" evidence="1">
    <location>
        <begin position="247"/>
        <end position="272"/>
    </location>
</feature>
<dbReference type="OrthoDB" id="5600331at2759"/>
<dbReference type="Proteomes" id="UP000187429">
    <property type="component" value="Unassembled WGS sequence"/>
</dbReference>
<feature type="compositionally biased region" description="Polar residues" evidence="1">
    <location>
        <begin position="33"/>
        <end position="43"/>
    </location>
</feature>